<evidence type="ECO:0000256" key="5">
    <source>
        <dbReference type="ARBA" id="ARBA00022490"/>
    </source>
</evidence>
<evidence type="ECO:0000256" key="8">
    <source>
        <dbReference type="ARBA" id="ARBA00026071"/>
    </source>
</evidence>
<keyword evidence="7" id="KW-0539">Nucleus</keyword>
<protein>
    <recommendedName>
        <fullName evidence="4">Proteasome subunit alpha type-6</fullName>
    </recommendedName>
</protein>
<dbReference type="FunFam" id="3.60.20.10:FF:000055">
    <property type="entry name" value="Proteasome subunit alpha type"/>
    <property type="match status" value="1"/>
</dbReference>
<name>A0A5S6QA21_TRIMR</name>
<comment type="similarity">
    <text evidence="9">Belongs to the peptidase T1A family.</text>
</comment>
<dbReference type="WBParaSite" id="TMUE_1000003812.1">
    <property type="protein sequence ID" value="TMUE_1000003812.1"/>
    <property type="gene ID" value="WBGene00287784"/>
</dbReference>
<dbReference type="Pfam" id="PF10584">
    <property type="entry name" value="Proteasome_A_N"/>
    <property type="match status" value="1"/>
</dbReference>
<dbReference type="GO" id="GO:0006511">
    <property type="term" value="P:ubiquitin-dependent protein catabolic process"/>
    <property type="evidence" value="ECO:0007669"/>
    <property type="project" value="InterPro"/>
</dbReference>
<keyword evidence="6 9" id="KW-0647">Proteasome</keyword>
<accession>A0A5S6QA21</accession>
<dbReference type="InterPro" id="IPR034642">
    <property type="entry name" value="Proteasome_subunit_alpha6"/>
</dbReference>
<evidence type="ECO:0000256" key="6">
    <source>
        <dbReference type="ARBA" id="ARBA00022942"/>
    </source>
</evidence>
<dbReference type="Pfam" id="PF00227">
    <property type="entry name" value="Proteasome"/>
    <property type="match status" value="1"/>
</dbReference>
<reference evidence="12" key="1">
    <citation type="submission" date="2019-12" db="UniProtKB">
        <authorList>
            <consortium name="WormBaseParasite"/>
        </authorList>
    </citation>
    <scope>IDENTIFICATION</scope>
</reference>
<evidence type="ECO:0000256" key="9">
    <source>
        <dbReference type="PROSITE-ProRule" id="PRU00808"/>
    </source>
</evidence>
<dbReference type="SUPFAM" id="SSF56235">
    <property type="entry name" value="N-terminal nucleophile aminohydrolases (Ntn hydrolases)"/>
    <property type="match status" value="1"/>
</dbReference>
<proteinExistence type="inferred from homology"/>
<evidence type="ECO:0000259" key="10">
    <source>
        <dbReference type="PROSITE" id="PS00388"/>
    </source>
</evidence>
<dbReference type="Gene3D" id="3.60.20.10">
    <property type="entry name" value="Glutamine Phosphoribosylpyrophosphate, subunit 1, domain 1"/>
    <property type="match status" value="1"/>
</dbReference>
<dbReference type="InterPro" id="IPR001353">
    <property type="entry name" value="Proteasome_sua/b"/>
</dbReference>
<dbReference type="CDD" id="cd03754">
    <property type="entry name" value="proteasome_alpha_type_6"/>
    <property type="match status" value="1"/>
</dbReference>
<dbReference type="GO" id="GO:0005634">
    <property type="term" value="C:nucleus"/>
    <property type="evidence" value="ECO:0007669"/>
    <property type="project" value="UniProtKB-SubCell"/>
</dbReference>
<dbReference type="PANTHER" id="PTHR11599">
    <property type="entry name" value="PROTEASOME SUBUNIT ALPHA/BETA"/>
    <property type="match status" value="1"/>
</dbReference>
<dbReference type="SMART" id="SM00948">
    <property type="entry name" value="Proteasome_A_N"/>
    <property type="match status" value="1"/>
</dbReference>
<comment type="function">
    <text evidence="1">The proteasome is a multicatalytic proteinase complex which is characterized by its ability to cleave peptides with Arg, Phe, Tyr, Leu, and Glu adjacent to the leaving group at neutral or slightly basic pH. The proteasome has an ATP-dependent proteolytic activity.</text>
</comment>
<dbReference type="PROSITE" id="PS00388">
    <property type="entry name" value="PROTEASOME_ALPHA_1"/>
    <property type="match status" value="1"/>
</dbReference>
<dbReference type="AlphaFoldDB" id="A0A5S6QA21"/>
<evidence type="ECO:0000256" key="7">
    <source>
        <dbReference type="ARBA" id="ARBA00023242"/>
    </source>
</evidence>
<dbReference type="InterPro" id="IPR000426">
    <property type="entry name" value="Proteasome_asu_N"/>
</dbReference>
<organism evidence="11 12">
    <name type="scientific">Trichuris muris</name>
    <name type="common">Mouse whipworm</name>
    <dbReference type="NCBI Taxonomy" id="70415"/>
    <lineage>
        <taxon>Eukaryota</taxon>
        <taxon>Metazoa</taxon>
        <taxon>Ecdysozoa</taxon>
        <taxon>Nematoda</taxon>
        <taxon>Enoplea</taxon>
        <taxon>Dorylaimia</taxon>
        <taxon>Trichinellida</taxon>
        <taxon>Trichuridae</taxon>
        <taxon>Trichuris</taxon>
    </lineage>
</organism>
<dbReference type="PROSITE" id="PS51475">
    <property type="entry name" value="PROTEASOME_ALPHA_2"/>
    <property type="match status" value="1"/>
</dbReference>
<comment type="subunit">
    <text evidence="8">The 26S proteasome consists of a 20S proteasome core and two 19S regulatory subunits. The 20S proteasome core is composed of 28 subunits that are arranged in four stacked rings, resulting in a barrel-shaped structure. The two end rings are each formed by seven alpha subunits, and the two central rings are each formed by seven beta subunits. The catalytic chamber with the active sites is on the inside of the barrel.</text>
</comment>
<evidence type="ECO:0000256" key="2">
    <source>
        <dbReference type="ARBA" id="ARBA00004123"/>
    </source>
</evidence>
<dbReference type="InterPro" id="IPR023332">
    <property type="entry name" value="Proteasome_alpha-type"/>
</dbReference>
<evidence type="ECO:0000313" key="12">
    <source>
        <dbReference type="WBParaSite" id="TMUE_1000003812.1"/>
    </source>
</evidence>
<dbReference type="Proteomes" id="UP000046395">
    <property type="component" value="Unassembled WGS sequence"/>
</dbReference>
<keyword evidence="11" id="KW-1185">Reference proteome</keyword>
<dbReference type="GO" id="GO:0005737">
    <property type="term" value="C:cytoplasm"/>
    <property type="evidence" value="ECO:0007669"/>
    <property type="project" value="UniProtKB-SubCell"/>
</dbReference>
<evidence type="ECO:0000256" key="3">
    <source>
        <dbReference type="ARBA" id="ARBA00004496"/>
    </source>
</evidence>
<sequence>MELGLAAQFLLANLYFYVAYCNFSDKFWRLESVLLRLVNAAGFVKTSSRAFVYVSNCMISRNECATMSRGTSAGFDRQITIFSPEGRLYQVEYAFKAIFSVNLTTVAVKGKNTICAIVQKRVPDKLMDARTVSNMFRLTEKIGCTVVGFVADCRSQVQRARYEAAKWYYRYGYEITVDMLAKRLADINQVYTQNAELRPLSCSMILFGIDEEKGPLIYITDPAGYTCSFMATSLGTKSPQAKNFLEKKVKREKPFDHNETIHCAIQCLQESVGIDLRPDEVEICVVTADHPEFRALNQQEIEKYISEVADKD</sequence>
<dbReference type="InterPro" id="IPR050115">
    <property type="entry name" value="Proteasome_alpha"/>
</dbReference>
<dbReference type="GO" id="GO:0019773">
    <property type="term" value="C:proteasome core complex, alpha-subunit complex"/>
    <property type="evidence" value="ECO:0007669"/>
    <property type="project" value="UniProtKB-UniRule"/>
</dbReference>
<dbReference type="STRING" id="70415.A0A5S6QA21"/>
<feature type="domain" description="Proteasome alpha-type subunits" evidence="10">
    <location>
        <begin position="75"/>
        <end position="97"/>
    </location>
</feature>
<evidence type="ECO:0000256" key="4">
    <source>
        <dbReference type="ARBA" id="ARBA00021332"/>
    </source>
</evidence>
<keyword evidence="5" id="KW-0963">Cytoplasm</keyword>
<comment type="subcellular location">
    <subcellularLocation>
        <location evidence="3">Cytoplasm</location>
    </subcellularLocation>
    <subcellularLocation>
        <location evidence="2">Nucleus</location>
    </subcellularLocation>
</comment>
<evidence type="ECO:0000256" key="1">
    <source>
        <dbReference type="ARBA" id="ARBA00002000"/>
    </source>
</evidence>
<evidence type="ECO:0000313" key="11">
    <source>
        <dbReference type="Proteomes" id="UP000046395"/>
    </source>
</evidence>
<dbReference type="InterPro" id="IPR029055">
    <property type="entry name" value="Ntn_hydrolases_N"/>
</dbReference>